<comment type="subcellular location">
    <subcellularLocation>
        <location evidence="1">Nucleus</location>
    </subcellularLocation>
</comment>
<keyword evidence="7" id="KW-0805">Transcription regulation</keyword>
<dbReference type="GO" id="GO:0000122">
    <property type="term" value="P:negative regulation of transcription by RNA polymerase II"/>
    <property type="evidence" value="ECO:0007669"/>
    <property type="project" value="TreeGrafter"/>
</dbReference>
<dbReference type="PANTHER" id="PTHR12360">
    <property type="entry name" value="NUCLEAR TRANSCRIPTION FACTOR, X-BOX BINDING 1 NFX1"/>
    <property type="match status" value="1"/>
</dbReference>
<protein>
    <submittedName>
        <fullName evidence="12">Related to Shuttle craft protein</fullName>
    </submittedName>
</protein>
<accession>A0A5C3EUM8</accession>
<evidence type="ECO:0000256" key="8">
    <source>
        <dbReference type="ARBA" id="ARBA00023163"/>
    </source>
</evidence>
<dbReference type="GO" id="GO:0000977">
    <property type="term" value="F:RNA polymerase II transcription regulatory region sequence-specific DNA binding"/>
    <property type="evidence" value="ECO:0007669"/>
    <property type="project" value="TreeGrafter"/>
</dbReference>
<sequence length="1230" mass="129415">MTDAVPASTHADLHTPSTSTVHGTSALDATNLGTPSAGDAQTSSRRASARGGAGRGARGRGRGRGGSISASRSNGNDAQLGPSDGSTPQVEGGGQDAGPSRATPSSRNGAGAGRGGKRSQGRRGGKAGQSGGTHTTVDGVDPQNSDQSHLQAPRRKQNGAPKPSASSRRKQFGGQLTGVADVDGEEASDAPAGAGPSGGKDKAAANGSKSVRRVKAKAIPTATPAGEHVEYADLRSRLLAELASGQYDCVVCYSTATTKQAVWSCSQCYTVLHLGCVRKWAEASVKKAEEQNAMQEDRAMRDKRGTWRCPGCQYAREDVPKVYWCWCGRIQDPTGGRGANPHGCGQRCNRGKCDHGCPDQCHPGPCPPCAVTVSQRCFCGSRDIPMRCSQTSSRGPSLSAVAEKGITCGDTCGRKLDCGVHTCEKTCHPGSCDPCSVQLDASCYCGKDTKQMRCGDGDKRTSQLEGRGTWVGLYRCDSPCGRLFACGVHACERPCHPQETQGATCPSSPDIVKTCPCGAIPAADRQTCQDPIPVCNNICSRPFPCGHACPATCHLGSCPPCSEPVAVPCRCGETKQTRPCFERQREESEGKQELLCDTVCKAMRHCGKHRCGGRCCPLFFQSKGGRRPPQAVLQAGDPAGFHDCSIPCVKPLACGKHDCPMTCHRGSCPPCLQATFEDVACHCGRTILEPPVPCGAKVICNFPCARPPPPCGHPAMPHNCHDDDEACPPCVYLTDKVCHCQKNIVKHVPCSRTRISCGQACEALLNCGYHRCQGICHVAPDECAPCSQVCGKPRKLCQHPCKEKCHAPSSCPETDPCEAIVTLQCACGNLQSRAKCGVSIHNPTKEKTLKCNDSCIIAERNAKLAEALGLNPAEKAAPAAYEHETLQFYSVPANRKFCEEVEATLNDFIRSPRAGMILPPANKLQRKFTHELAAVYKLATESLDSEPRRSVSVRRKQDSRIPKPLISEAFAAAKATLMATQMSGSKGSGGLAQLRRPGTEAPKPLNAVFLPGVFGHDQDSLRSLLQPVLKNIAFSVTWKGDEDVLVTSTDSPTRLIMMKTELKALVRRERFARDVVLCAADSTGRILRKEDEPALGVGAGASRPSSGSNTPSAWGSAMSRTATAGSGTATPRTAAAASLGNRGWAAVAAGSGRSSPVAAAADAWGGPTAANAGAAGPTAARVIPNPNAPQRSTGAPQPPQQPMSQPASAAQSPKMPESAIPESWEDDDDE</sequence>
<keyword evidence="6" id="KW-0862">Zinc</keyword>
<keyword evidence="5" id="KW-0863">Zinc-finger</keyword>
<dbReference type="SMART" id="SM00438">
    <property type="entry name" value="ZnF_NFX"/>
    <property type="match status" value="8"/>
</dbReference>
<dbReference type="OrthoDB" id="6512771at2759"/>
<keyword evidence="3" id="KW-0479">Metal-binding</keyword>
<keyword evidence="9" id="KW-0539">Nucleus</keyword>
<organism evidence="12 13">
    <name type="scientific">Pseudozyma flocculosa</name>
    <dbReference type="NCBI Taxonomy" id="84751"/>
    <lineage>
        <taxon>Eukaryota</taxon>
        <taxon>Fungi</taxon>
        <taxon>Dikarya</taxon>
        <taxon>Basidiomycota</taxon>
        <taxon>Ustilaginomycotina</taxon>
        <taxon>Ustilaginomycetes</taxon>
        <taxon>Ustilaginales</taxon>
        <taxon>Ustilaginaceae</taxon>
        <taxon>Pseudozyma</taxon>
    </lineage>
</organism>
<dbReference type="GO" id="GO:0005634">
    <property type="term" value="C:nucleus"/>
    <property type="evidence" value="ECO:0007669"/>
    <property type="project" value="UniProtKB-SubCell"/>
</dbReference>
<dbReference type="InterPro" id="IPR034078">
    <property type="entry name" value="NFX1_fam"/>
</dbReference>
<evidence type="ECO:0000313" key="12">
    <source>
        <dbReference type="EMBL" id="SPO35415.1"/>
    </source>
</evidence>
<evidence type="ECO:0000256" key="2">
    <source>
        <dbReference type="ARBA" id="ARBA00007269"/>
    </source>
</evidence>
<feature type="compositionally biased region" description="Polar residues" evidence="10">
    <location>
        <begin position="15"/>
        <end position="42"/>
    </location>
</feature>
<evidence type="ECO:0000256" key="4">
    <source>
        <dbReference type="ARBA" id="ARBA00022737"/>
    </source>
</evidence>
<comment type="similarity">
    <text evidence="2">Belongs to the NFX1 family.</text>
</comment>
<evidence type="ECO:0000259" key="11">
    <source>
        <dbReference type="PROSITE" id="PS51061"/>
    </source>
</evidence>
<dbReference type="GO" id="GO:0000981">
    <property type="term" value="F:DNA-binding transcription factor activity, RNA polymerase II-specific"/>
    <property type="evidence" value="ECO:0007669"/>
    <property type="project" value="TreeGrafter"/>
</dbReference>
<evidence type="ECO:0000256" key="1">
    <source>
        <dbReference type="ARBA" id="ARBA00004123"/>
    </source>
</evidence>
<dbReference type="AlphaFoldDB" id="A0A5C3EUM8"/>
<evidence type="ECO:0000256" key="5">
    <source>
        <dbReference type="ARBA" id="ARBA00022771"/>
    </source>
</evidence>
<dbReference type="Proteomes" id="UP000323386">
    <property type="component" value="Unassembled WGS sequence"/>
</dbReference>
<evidence type="ECO:0000256" key="6">
    <source>
        <dbReference type="ARBA" id="ARBA00022833"/>
    </source>
</evidence>
<evidence type="ECO:0000256" key="3">
    <source>
        <dbReference type="ARBA" id="ARBA00022723"/>
    </source>
</evidence>
<dbReference type="GO" id="GO:0008270">
    <property type="term" value="F:zinc ion binding"/>
    <property type="evidence" value="ECO:0007669"/>
    <property type="project" value="UniProtKB-KW"/>
</dbReference>
<evidence type="ECO:0000256" key="10">
    <source>
        <dbReference type="SAM" id="MobiDB-lite"/>
    </source>
</evidence>
<feature type="compositionally biased region" description="Polar residues" evidence="10">
    <location>
        <begin position="1103"/>
        <end position="1113"/>
    </location>
</feature>
<dbReference type="CDD" id="cd06008">
    <property type="entry name" value="NF-X1-zinc-finger"/>
    <property type="match status" value="6"/>
</dbReference>
<dbReference type="SUPFAM" id="SSF82708">
    <property type="entry name" value="R3H domain"/>
    <property type="match status" value="1"/>
</dbReference>
<feature type="domain" description="R3H" evidence="11">
    <location>
        <begin position="895"/>
        <end position="957"/>
    </location>
</feature>
<dbReference type="EMBL" id="OOIP01000002">
    <property type="protein sequence ID" value="SPO35415.1"/>
    <property type="molecule type" value="Genomic_DNA"/>
</dbReference>
<feature type="compositionally biased region" description="Low complexity" evidence="10">
    <location>
        <begin position="1115"/>
        <end position="1130"/>
    </location>
</feature>
<feature type="compositionally biased region" description="Low complexity" evidence="10">
    <location>
        <begin position="1170"/>
        <end position="1180"/>
    </location>
</feature>
<dbReference type="Gene3D" id="3.30.1370.50">
    <property type="entry name" value="R3H-like domain"/>
    <property type="match status" value="1"/>
</dbReference>
<feature type="compositionally biased region" description="Low complexity" evidence="10">
    <location>
        <begin position="1202"/>
        <end position="1213"/>
    </location>
</feature>
<dbReference type="PROSITE" id="PS51061">
    <property type="entry name" value="R3H"/>
    <property type="match status" value="1"/>
</dbReference>
<dbReference type="PANTHER" id="PTHR12360:SF12">
    <property type="entry name" value="TRANSCRIPTIONAL REPRESSOR NF-X1"/>
    <property type="match status" value="1"/>
</dbReference>
<keyword evidence="4" id="KW-0677">Repeat</keyword>
<dbReference type="InterPro" id="IPR036867">
    <property type="entry name" value="R3H_dom_sf"/>
</dbReference>
<dbReference type="CDD" id="cd16492">
    <property type="entry name" value="RING-CH-C4HC3_NFX1-like"/>
    <property type="match status" value="1"/>
</dbReference>
<dbReference type="InterPro" id="IPR001374">
    <property type="entry name" value="R3H_dom"/>
</dbReference>
<dbReference type="Pfam" id="PF01424">
    <property type="entry name" value="R3H"/>
    <property type="match status" value="1"/>
</dbReference>
<evidence type="ECO:0000256" key="9">
    <source>
        <dbReference type="ARBA" id="ARBA00023242"/>
    </source>
</evidence>
<reference evidence="12 13" key="1">
    <citation type="submission" date="2018-03" db="EMBL/GenBank/DDBJ databases">
        <authorList>
            <person name="Guldener U."/>
        </authorList>
    </citation>
    <scope>NUCLEOTIDE SEQUENCE [LARGE SCALE GENOMIC DNA]</scope>
    <source>
        <strain evidence="12 13">DAOM196992</strain>
    </source>
</reference>
<keyword evidence="8" id="KW-0804">Transcription</keyword>
<feature type="region of interest" description="Disordered" evidence="10">
    <location>
        <begin position="1095"/>
        <end position="1130"/>
    </location>
</feature>
<proteinExistence type="inferred from homology"/>
<dbReference type="Pfam" id="PF01422">
    <property type="entry name" value="zf-NF-X1"/>
    <property type="match status" value="5"/>
</dbReference>
<name>A0A5C3EUM8_9BASI</name>
<dbReference type="InterPro" id="IPR000967">
    <property type="entry name" value="Znf_NFX1"/>
</dbReference>
<feature type="compositionally biased region" description="Basic residues" evidence="10">
    <location>
        <begin position="115"/>
        <end position="125"/>
    </location>
</feature>
<evidence type="ECO:0000313" key="13">
    <source>
        <dbReference type="Proteomes" id="UP000323386"/>
    </source>
</evidence>
<dbReference type="SMART" id="SM00393">
    <property type="entry name" value="R3H"/>
    <property type="match status" value="1"/>
</dbReference>
<keyword evidence="13" id="KW-1185">Reference proteome</keyword>
<feature type="region of interest" description="Disordered" evidence="10">
    <location>
        <begin position="1170"/>
        <end position="1230"/>
    </location>
</feature>
<gene>
    <name evidence="12" type="ORF">PSFLO_00886</name>
</gene>
<evidence type="ECO:0000256" key="7">
    <source>
        <dbReference type="ARBA" id="ARBA00023015"/>
    </source>
</evidence>
<feature type="region of interest" description="Disordered" evidence="10">
    <location>
        <begin position="1"/>
        <end position="211"/>
    </location>
</feature>